<evidence type="ECO:0000259" key="2">
    <source>
        <dbReference type="Pfam" id="PF10648"/>
    </source>
</evidence>
<dbReference type="Pfam" id="PF10648">
    <property type="entry name" value="Gmad2"/>
    <property type="match status" value="1"/>
</dbReference>
<dbReference type="Proteomes" id="UP000623461">
    <property type="component" value="Unassembled WGS sequence"/>
</dbReference>
<sequence>MNTDPIRPGQTPAEEPTGRTTSRPADPPTPIGEGLAPVEDRLRSALDADARSIAPGDRLAAILTDAHSGPGAAAGSASNRHHRWVLPAAAAAAAVLVAGTVWAVNRPPSQTPLVIGASTAVGTPEPTPSAARSSAATSVPTQTAPRPSAPSATSTPAPPTKSAGSPVTASASVPVYYLGPVVGASGPLRLFREFVAAQVPSPAVPSGNALAALRLAMGPVPAGSRYHSAWTGVTAEAVTRGERLITVRLSKGTQDASPLATEQLVWTVQAALGAALPVRFELADGGTEVSPGHAASSTYTRPADPVAVLDQVAPIWVDEPARGADVPAGRPLTVKGVASTFEANVEWELLRDGRRVDSGFTTAAEAAPARATYRFTTKKPLASGTYTLRVFESSAKDGSIAAEQTLVVTAR</sequence>
<feature type="compositionally biased region" description="Low complexity" evidence="1">
    <location>
        <begin position="128"/>
        <end position="166"/>
    </location>
</feature>
<name>A0ABQ2HJV2_9MICO</name>
<evidence type="ECO:0000313" key="4">
    <source>
        <dbReference type="Proteomes" id="UP000623461"/>
    </source>
</evidence>
<feature type="domain" description="Bacterial spore germination immunoglobulin-like" evidence="2">
    <location>
        <begin position="315"/>
        <end position="399"/>
    </location>
</feature>
<keyword evidence="4" id="KW-1185">Reference proteome</keyword>
<accession>A0ABQ2HJV2</accession>
<evidence type="ECO:0000256" key="1">
    <source>
        <dbReference type="SAM" id="MobiDB-lite"/>
    </source>
</evidence>
<protein>
    <recommendedName>
        <fullName evidence="2">Bacterial spore germination immunoglobulin-like domain-containing protein</fullName>
    </recommendedName>
</protein>
<dbReference type="EMBL" id="BMNZ01000001">
    <property type="protein sequence ID" value="GGM81524.1"/>
    <property type="molecule type" value="Genomic_DNA"/>
</dbReference>
<gene>
    <name evidence="3" type="ORF">GCM10009721_02410</name>
</gene>
<reference evidence="4" key="1">
    <citation type="journal article" date="2019" name="Int. J. Syst. Evol. Microbiol.">
        <title>The Global Catalogue of Microorganisms (GCM) 10K type strain sequencing project: providing services to taxonomists for standard genome sequencing and annotation.</title>
        <authorList>
            <consortium name="The Broad Institute Genomics Platform"/>
            <consortium name="The Broad Institute Genome Sequencing Center for Infectious Disease"/>
            <person name="Wu L."/>
            <person name="Ma J."/>
        </authorList>
    </citation>
    <scope>NUCLEOTIDE SEQUENCE [LARGE SCALE GENOMIC DNA]</scope>
    <source>
        <strain evidence="4">JCM 1365</strain>
    </source>
</reference>
<dbReference type="RefSeq" id="WP_043415623.1">
    <property type="nucleotide sequence ID" value="NZ_BMNZ01000001.1"/>
</dbReference>
<comment type="caution">
    <text evidence="3">The sequence shown here is derived from an EMBL/GenBank/DDBJ whole genome shotgun (WGS) entry which is preliminary data.</text>
</comment>
<dbReference type="InterPro" id="IPR018911">
    <property type="entry name" value="Gmad2_Ig-like_dom"/>
</dbReference>
<feature type="region of interest" description="Disordered" evidence="1">
    <location>
        <begin position="1"/>
        <end position="34"/>
    </location>
</feature>
<feature type="region of interest" description="Disordered" evidence="1">
    <location>
        <begin position="118"/>
        <end position="166"/>
    </location>
</feature>
<organism evidence="3 4">
    <name type="scientific">Terrabacter tumescens</name>
    <dbReference type="NCBI Taxonomy" id="60443"/>
    <lineage>
        <taxon>Bacteria</taxon>
        <taxon>Bacillati</taxon>
        <taxon>Actinomycetota</taxon>
        <taxon>Actinomycetes</taxon>
        <taxon>Micrococcales</taxon>
        <taxon>Intrasporangiaceae</taxon>
        <taxon>Terrabacter</taxon>
    </lineage>
</organism>
<evidence type="ECO:0000313" key="3">
    <source>
        <dbReference type="EMBL" id="GGM81524.1"/>
    </source>
</evidence>
<proteinExistence type="predicted"/>